<sequence>MRYIIITLVIAAILALLSYFLDFVNNKSDKVFLITISIILILTGLFFSVKSEILKDSDEKFKVKKIDTTLNNTITLKKKADSIIENLNESLEKTIKIKKNIDSQNKKLGDIEKDVKLQIKTLNSTLKQTEIFQKMVDEQNKRDIAQFERDAAKIEIFSGDIKLINLPENNDKYKLKFYLRNSGKRKATNVKINSNLLFYKNGKFAFVYEPDSLMIDFNDILGSDFNSNNNFPYLESVYPYNIREFDSAFLIIKLIYEDESFKKPIKENFLFICPEIEKNSLKFYNLTDNQISNLTEYINNSNFSFLLSN</sequence>
<keyword evidence="3" id="KW-1185">Reference proteome</keyword>
<evidence type="ECO:0000313" key="2">
    <source>
        <dbReference type="EMBL" id="GFZ82441.1"/>
    </source>
</evidence>
<keyword evidence="1" id="KW-1133">Transmembrane helix</keyword>
<accession>A0A8J2TTS7</accession>
<keyword evidence="1" id="KW-0472">Membrane</keyword>
<dbReference type="AlphaFoldDB" id="A0A8J2TTS7"/>
<gene>
    <name evidence="2" type="ORF">GCM10011531_11170</name>
</gene>
<comment type="caution">
    <text evidence="2">The sequence shown here is derived from an EMBL/GenBank/DDBJ whole genome shotgun (WGS) entry which is preliminary data.</text>
</comment>
<feature type="transmembrane region" description="Helical" evidence="1">
    <location>
        <begin position="30"/>
        <end position="49"/>
    </location>
</feature>
<reference evidence="2 3" key="1">
    <citation type="journal article" date="2014" name="Int. J. Syst. Evol. Microbiol.">
        <title>Complete genome sequence of Corynebacterium casei LMG S-19264T (=DSM 44701T), isolated from a smear-ripened cheese.</title>
        <authorList>
            <consortium name="US DOE Joint Genome Institute (JGI-PGF)"/>
            <person name="Walter F."/>
            <person name="Albersmeier A."/>
            <person name="Kalinowski J."/>
            <person name="Ruckert C."/>
        </authorList>
    </citation>
    <scope>NUCLEOTIDE SEQUENCE [LARGE SCALE GENOMIC DNA]</scope>
    <source>
        <strain evidence="2 3">CGMCC 1.15295</strain>
    </source>
</reference>
<proteinExistence type="predicted"/>
<evidence type="ECO:0000256" key="1">
    <source>
        <dbReference type="SAM" id="Phobius"/>
    </source>
</evidence>
<evidence type="ECO:0000313" key="3">
    <source>
        <dbReference type="Proteomes" id="UP000598120"/>
    </source>
</evidence>
<name>A0A8J2TTS7_9FLAO</name>
<organism evidence="2 3">
    <name type="scientific">Aquaticitalea lipolytica</name>
    <dbReference type="NCBI Taxonomy" id="1247562"/>
    <lineage>
        <taxon>Bacteria</taxon>
        <taxon>Pseudomonadati</taxon>
        <taxon>Bacteroidota</taxon>
        <taxon>Flavobacteriia</taxon>
        <taxon>Flavobacteriales</taxon>
        <taxon>Flavobacteriaceae</taxon>
        <taxon>Aquaticitalea</taxon>
    </lineage>
</organism>
<dbReference type="Proteomes" id="UP000598120">
    <property type="component" value="Unassembled WGS sequence"/>
</dbReference>
<keyword evidence="1" id="KW-0812">Transmembrane</keyword>
<dbReference type="EMBL" id="BMIC01000001">
    <property type="protein sequence ID" value="GFZ82441.1"/>
    <property type="molecule type" value="Genomic_DNA"/>
</dbReference>
<protein>
    <submittedName>
        <fullName evidence="2">Uncharacterized protein</fullName>
    </submittedName>
</protein>